<gene>
    <name evidence="2" type="ORF">SMAR0320_LOCUS11655</name>
</gene>
<proteinExistence type="predicted"/>
<dbReference type="InterPro" id="IPR016089">
    <property type="entry name" value="Chalcone_isomerase_bundle_sf"/>
</dbReference>
<reference evidence="2" key="1">
    <citation type="submission" date="2021-01" db="EMBL/GenBank/DDBJ databases">
        <authorList>
            <person name="Corre E."/>
            <person name="Pelletier E."/>
            <person name="Niang G."/>
            <person name="Scheremetjew M."/>
            <person name="Finn R."/>
            <person name="Kale V."/>
            <person name="Holt S."/>
            <person name="Cochrane G."/>
            <person name="Meng A."/>
            <person name="Brown T."/>
            <person name="Cohen L."/>
        </authorList>
    </citation>
    <scope>NUCLEOTIDE SEQUENCE</scope>
    <source>
        <strain evidence="2">SM1012Den-03</strain>
    </source>
</reference>
<dbReference type="Pfam" id="PF16036">
    <property type="entry name" value="Chalcone_3"/>
    <property type="match status" value="1"/>
</dbReference>
<dbReference type="InterPro" id="IPR016087">
    <property type="entry name" value="Chalcone_isomerase"/>
</dbReference>
<name>A0A7S2PLW0_9STRA</name>
<dbReference type="InterPro" id="IPR016088">
    <property type="entry name" value="Chalcone_isomerase_3-sand"/>
</dbReference>
<organism evidence="2">
    <name type="scientific">Skeletonema marinoi</name>
    <dbReference type="NCBI Taxonomy" id="267567"/>
    <lineage>
        <taxon>Eukaryota</taxon>
        <taxon>Sar</taxon>
        <taxon>Stramenopiles</taxon>
        <taxon>Ochrophyta</taxon>
        <taxon>Bacillariophyta</taxon>
        <taxon>Coscinodiscophyceae</taxon>
        <taxon>Thalassiosirophycidae</taxon>
        <taxon>Thalassiosirales</taxon>
        <taxon>Skeletonemataceae</taxon>
        <taxon>Skeletonema</taxon>
        <taxon>Skeletonema marinoi-dohrnii complex</taxon>
    </lineage>
</organism>
<protein>
    <recommendedName>
        <fullName evidence="1">Chalcone isomerase domain-containing protein</fullName>
    </recommendedName>
</protein>
<evidence type="ECO:0000259" key="1">
    <source>
        <dbReference type="Pfam" id="PF16036"/>
    </source>
</evidence>
<dbReference type="Gene3D" id="1.10.890.20">
    <property type="match status" value="1"/>
</dbReference>
<dbReference type="Gene3D" id="3.50.70.10">
    <property type="match status" value="1"/>
</dbReference>
<dbReference type="PANTHER" id="PTHR47698">
    <property type="entry name" value="FATTY-ACID-BINDING PROTEIN 3, CHLOROPLASTIC"/>
    <property type="match status" value="1"/>
</dbReference>
<dbReference type="AlphaFoldDB" id="A0A7S2PLW0"/>
<dbReference type="EMBL" id="HBGZ01016283">
    <property type="protein sequence ID" value="CAD9604857.1"/>
    <property type="molecule type" value="Transcribed_RNA"/>
</dbReference>
<dbReference type="InterPro" id="IPR036298">
    <property type="entry name" value="Chalcone_isomerase_sf"/>
</dbReference>
<accession>A0A7S2PLW0</accession>
<feature type="domain" description="Chalcone isomerase" evidence="1">
    <location>
        <begin position="41"/>
        <end position="217"/>
    </location>
</feature>
<dbReference type="GO" id="GO:0016872">
    <property type="term" value="F:intramolecular lyase activity"/>
    <property type="evidence" value="ECO:0007669"/>
    <property type="project" value="InterPro"/>
</dbReference>
<sequence length="229" mass="23962">MAIKVATVGVAVVAIIAAIIMGPTAFLGGDVDISGSDNNLTVDGVAMPSQIKTSGTLQNFIGGGLRMKWGFKVYVVGIYSDPKVMTSLKKKYSGFEAKDSNLSDLATDFAKSKPARTVLLRFQRSVAASDISDALGEALKPKVGAASDEFQKFILDMVGSDRLEKGSDIYITCKGETLSASLTGGNDSSSIRIKGLCPAVFEVYLGDKAVSPQAKKGFAEGVATLMASE</sequence>
<dbReference type="PANTHER" id="PTHR47698:SF2">
    <property type="entry name" value="FATTY-ACID-BINDING PROTEIN 3, CHLOROPLASTIC"/>
    <property type="match status" value="1"/>
</dbReference>
<evidence type="ECO:0000313" key="2">
    <source>
        <dbReference type="EMBL" id="CAD9604857.1"/>
    </source>
</evidence>
<dbReference type="SUPFAM" id="SSF54626">
    <property type="entry name" value="Chalcone isomerase"/>
    <property type="match status" value="1"/>
</dbReference>